<gene>
    <name evidence="2" type="ORF">SAMN05421721_1224</name>
</gene>
<feature type="compositionally biased region" description="Basic and acidic residues" evidence="1">
    <location>
        <begin position="94"/>
        <end position="106"/>
    </location>
</feature>
<sequence>MNPRHPLPAVLLVLFTAGCTFVPLSPEGEAVRVAPADAVADCEHLGSTTATQAERVGPFRRPPESLEEELEHAARNAAAEMGGDTITPRGPMADGKRTYDVHRCRP</sequence>
<feature type="region of interest" description="Disordered" evidence="1">
    <location>
        <begin position="78"/>
        <end position="106"/>
    </location>
</feature>
<dbReference type="AlphaFoldDB" id="A0A1I4STG8"/>
<reference evidence="2 3" key="1">
    <citation type="submission" date="2016-10" db="EMBL/GenBank/DDBJ databases">
        <authorList>
            <person name="de Groot N.N."/>
        </authorList>
    </citation>
    <scope>NUCLEOTIDE SEQUENCE [LARGE SCALE GENOMIC DNA]</scope>
    <source>
        <strain evidence="2 3">DSM 4180</strain>
    </source>
</reference>
<evidence type="ECO:0008006" key="4">
    <source>
        <dbReference type="Google" id="ProtNLM"/>
    </source>
</evidence>
<keyword evidence="3" id="KW-1185">Reference proteome</keyword>
<dbReference type="PROSITE" id="PS51257">
    <property type="entry name" value="PROKAR_LIPOPROTEIN"/>
    <property type="match status" value="1"/>
</dbReference>
<evidence type="ECO:0000313" key="3">
    <source>
        <dbReference type="Proteomes" id="UP000199556"/>
    </source>
</evidence>
<evidence type="ECO:0000256" key="1">
    <source>
        <dbReference type="SAM" id="MobiDB-lite"/>
    </source>
</evidence>
<dbReference type="RefSeq" id="WP_090487426.1">
    <property type="nucleotide sequence ID" value="NZ_FOUO01000022.1"/>
</dbReference>
<accession>A0A1I4STG8</accession>
<evidence type="ECO:0000313" key="2">
    <source>
        <dbReference type="EMBL" id="SFM67711.1"/>
    </source>
</evidence>
<proteinExistence type="predicted"/>
<dbReference type="Proteomes" id="UP000199556">
    <property type="component" value="Unassembled WGS sequence"/>
</dbReference>
<name>A0A1I4STG8_ECTMO</name>
<dbReference type="EMBL" id="FOUO01000022">
    <property type="protein sequence ID" value="SFM67711.1"/>
    <property type="molecule type" value="Genomic_DNA"/>
</dbReference>
<organism evidence="2 3">
    <name type="scientific">Ectothiorhodospira mobilis</name>
    <dbReference type="NCBI Taxonomy" id="195064"/>
    <lineage>
        <taxon>Bacteria</taxon>
        <taxon>Pseudomonadati</taxon>
        <taxon>Pseudomonadota</taxon>
        <taxon>Gammaproteobacteria</taxon>
        <taxon>Chromatiales</taxon>
        <taxon>Ectothiorhodospiraceae</taxon>
        <taxon>Ectothiorhodospira</taxon>
    </lineage>
</organism>
<dbReference type="Pfam" id="PF13698">
    <property type="entry name" value="DUF4156"/>
    <property type="match status" value="1"/>
</dbReference>
<dbReference type="InterPro" id="IPR025294">
    <property type="entry name" value="DUF4156"/>
</dbReference>
<protein>
    <recommendedName>
        <fullName evidence="4">DUF4156 domain-containing protein</fullName>
    </recommendedName>
</protein>
<dbReference type="STRING" id="195064.SAMN05421721_1224"/>
<dbReference type="OrthoDB" id="6120981at2"/>